<dbReference type="CDD" id="cd00054">
    <property type="entry name" value="EGF_CA"/>
    <property type="match status" value="1"/>
</dbReference>
<comment type="caution">
    <text evidence="3">The sequence shown here is derived from an EMBL/GenBank/DDBJ whole genome shotgun (WGS) entry which is preliminary data.</text>
</comment>
<proteinExistence type="predicted"/>
<dbReference type="Proteomes" id="UP000335636">
    <property type="component" value="Unassembled WGS sequence"/>
</dbReference>
<evidence type="ECO:0000313" key="3">
    <source>
        <dbReference type="EMBL" id="VTJ72002.1"/>
    </source>
</evidence>
<dbReference type="AlphaFoldDB" id="A0A5E4BTN9"/>
<feature type="compositionally biased region" description="Low complexity" evidence="1">
    <location>
        <begin position="200"/>
        <end position="214"/>
    </location>
</feature>
<keyword evidence="4" id="KW-1185">Reference proteome</keyword>
<dbReference type="EMBL" id="CABDUW010000600">
    <property type="protein sequence ID" value="VTJ72002.1"/>
    <property type="molecule type" value="Genomic_DNA"/>
</dbReference>
<protein>
    <recommendedName>
        <fullName evidence="2">Fibronectin type-III domain-containing protein</fullName>
    </recommendedName>
</protein>
<dbReference type="InterPro" id="IPR003961">
    <property type="entry name" value="FN3_dom"/>
</dbReference>
<feature type="domain" description="Fibronectin type-III" evidence="2">
    <location>
        <begin position="559"/>
        <end position="645"/>
    </location>
</feature>
<feature type="compositionally biased region" description="Basic and acidic residues" evidence="1">
    <location>
        <begin position="496"/>
        <end position="507"/>
    </location>
</feature>
<dbReference type="InterPro" id="IPR036116">
    <property type="entry name" value="FN3_sf"/>
</dbReference>
<dbReference type="Gene3D" id="2.10.25.10">
    <property type="entry name" value="Laminin"/>
    <property type="match status" value="1"/>
</dbReference>
<feature type="compositionally biased region" description="Polar residues" evidence="1">
    <location>
        <begin position="25"/>
        <end position="36"/>
    </location>
</feature>
<dbReference type="SMART" id="SM00060">
    <property type="entry name" value="FN3"/>
    <property type="match status" value="1"/>
</dbReference>
<accession>A0A5E4BTN9</accession>
<name>A0A5E4BTN9_MARMO</name>
<evidence type="ECO:0000313" key="4">
    <source>
        <dbReference type="Proteomes" id="UP000335636"/>
    </source>
</evidence>
<dbReference type="Gene3D" id="2.60.40.10">
    <property type="entry name" value="Immunoglobulins"/>
    <property type="match status" value="1"/>
</dbReference>
<dbReference type="SUPFAM" id="SSF49265">
    <property type="entry name" value="Fibronectin type III"/>
    <property type="match status" value="1"/>
</dbReference>
<feature type="region of interest" description="Disordered" evidence="1">
    <location>
        <begin position="195"/>
        <end position="214"/>
    </location>
</feature>
<feature type="region of interest" description="Disordered" evidence="1">
    <location>
        <begin position="19"/>
        <end position="61"/>
    </location>
</feature>
<dbReference type="PROSITE" id="PS50853">
    <property type="entry name" value="FN3"/>
    <property type="match status" value="1"/>
</dbReference>
<dbReference type="InterPro" id="IPR013783">
    <property type="entry name" value="Ig-like_fold"/>
</dbReference>
<feature type="region of interest" description="Disordered" evidence="1">
    <location>
        <begin position="489"/>
        <end position="511"/>
    </location>
</feature>
<evidence type="ECO:0000259" key="2">
    <source>
        <dbReference type="PROSITE" id="PS50853"/>
    </source>
</evidence>
<feature type="region of interest" description="Disordered" evidence="1">
    <location>
        <begin position="330"/>
        <end position="411"/>
    </location>
</feature>
<organism evidence="3 4">
    <name type="scientific">Marmota monax</name>
    <name type="common">Woodchuck</name>
    <dbReference type="NCBI Taxonomy" id="9995"/>
    <lineage>
        <taxon>Eukaryota</taxon>
        <taxon>Metazoa</taxon>
        <taxon>Chordata</taxon>
        <taxon>Craniata</taxon>
        <taxon>Vertebrata</taxon>
        <taxon>Euteleostomi</taxon>
        <taxon>Mammalia</taxon>
        <taxon>Eutheria</taxon>
        <taxon>Euarchontoglires</taxon>
        <taxon>Glires</taxon>
        <taxon>Rodentia</taxon>
        <taxon>Sciuromorpha</taxon>
        <taxon>Sciuridae</taxon>
        <taxon>Xerinae</taxon>
        <taxon>Marmotini</taxon>
        <taxon>Marmota</taxon>
    </lineage>
</organism>
<dbReference type="CDD" id="cd00063">
    <property type="entry name" value="FN3"/>
    <property type="match status" value="1"/>
</dbReference>
<reference evidence="3" key="1">
    <citation type="submission" date="2019-04" db="EMBL/GenBank/DDBJ databases">
        <authorList>
            <person name="Alioto T."/>
            <person name="Alioto T."/>
        </authorList>
    </citation>
    <scope>NUCLEOTIDE SEQUENCE [LARGE SCALE GENOMIC DNA]</scope>
</reference>
<evidence type="ECO:0000256" key="1">
    <source>
        <dbReference type="SAM" id="MobiDB-lite"/>
    </source>
</evidence>
<gene>
    <name evidence="3" type="ORF">MONAX_5E035588</name>
</gene>
<sequence>MYVVSAQLPGANTLAACTDTGPWPSLTSAQPTSTAGNRILPEPSLASRPHPQLTSQPREASGLKDRLVGLWETALDPSSSWPEIQVREPAQVKASKASTCFQEGLLLLVRKCLADSSEHDCSPAADCINVEGSYACQCRTTRDANPSRAGRASLLLHLSAPSLSAEATRVLLREQREPPADSRCCGDLPPTPDIHAEASLGLQPPGKPQGPLRPVRTTYRHRRASLLSPTPSLTPPKRVYKDHSLPPAQNVHYTTRVGSRTLWDSRSVRVWGSGALVVLVVSRSAPLPPRVIPGPGPLVEGSPQDPVGYRGESPCACEKTGHGRLVGCGGKDGGTSGDGHHSTDSYLWGEETDSRGHTSSTPSSVGPCLGDAAHIGRSTTSLGLTTHGHEGPTDLGNVGPKGKGVDRYDSGSRGYGGETLISQISSVSGTSLVRTHHYVTPTPLPAPGLSHQEPQAPCWISSQALLRSFTDQGLWLNLALEQSGARTFLGSQARGPRKDAPRGDKRQAWRRGGAPQIFREGLNEVGDGTWSSVSGVLLSKNTWIDSTLAFIFHFLAPVPIERVTVSNVTSTSFHLAWVANLTLHPTFRLSLASPRSPAVGLETGGTSMTVSGLEPGILHLVEIVAKVCGEEGARAHLKVRTGKGFRSPVARCFHQGTSSWG</sequence>